<dbReference type="EMBL" id="BAEO01000017">
    <property type="protein sequence ID" value="GAC18401.1"/>
    <property type="molecule type" value="Genomic_DNA"/>
</dbReference>
<dbReference type="STRING" id="493475.GARC_1426"/>
<dbReference type="AlphaFoldDB" id="K6Y388"/>
<dbReference type="PANTHER" id="PTHR38834:SF3">
    <property type="entry name" value="SOLUTE-BINDING PROTEIN FAMILY 3_N-TERMINAL DOMAIN-CONTAINING PROTEIN"/>
    <property type="match status" value="1"/>
</dbReference>
<comment type="caution">
    <text evidence="1">The sequence shown here is derived from an EMBL/GenBank/DDBJ whole genome shotgun (WGS) entry which is preliminary data.</text>
</comment>
<keyword evidence="2" id="KW-1185">Reference proteome</keyword>
<protein>
    <submittedName>
        <fullName evidence="1">Uncharacterized protein</fullName>
    </submittedName>
</protein>
<dbReference type="OrthoDB" id="8587856at2"/>
<evidence type="ECO:0000313" key="2">
    <source>
        <dbReference type="Proteomes" id="UP000006327"/>
    </source>
</evidence>
<sequence length="241" mass="27005">MLQNLTSLCTRTIFLVVLFLSVKGIAANKPLQVVTELSPPYQTLLQNEVSGSATKIVKNLLSASNLTATFSMYPWARAYNKAISEPNTLIYSIAKSAERNELFHWLLPVADYKFGLVSLSERTDLDIPDLKELSNFVLAVQRNDIAHHWALEHGLEEGKQLIICSDIGCSWQLLLNKKVDFIVESPELIECMLEQFKLPTTLAKYVIAIPELEISGYLAANINIETSILEKLKLAIKKQSL</sequence>
<organism evidence="1 2">
    <name type="scientific">Paraglaciecola arctica BSs20135</name>
    <dbReference type="NCBI Taxonomy" id="493475"/>
    <lineage>
        <taxon>Bacteria</taxon>
        <taxon>Pseudomonadati</taxon>
        <taxon>Pseudomonadota</taxon>
        <taxon>Gammaproteobacteria</taxon>
        <taxon>Alteromonadales</taxon>
        <taxon>Alteromonadaceae</taxon>
        <taxon>Paraglaciecola</taxon>
    </lineage>
</organism>
<accession>K6Y388</accession>
<name>K6Y388_9ALTE</name>
<dbReference type="Gene3D" id="3.40.190.10">
    <property type="entry name" value="Periplasmic binding protein-like II"/>
    <property type="match status" value="2"/>
</dbReference>
<dbReference type="RefSeq" id="WP_007618202.1">
    <property type="nucleotide sequence ID" value="NZ_BAEO01000017.1"/>
</dbReference>
<proteinExistence type="predicted"/>
<gene>
    <name evidence="1" type="ORF">GARC_1426</name>
</gene>
<dbReference type="Proteomes" id="UP000006327">
    <property type="component" value="Unassembled WGS sequence"/>
</dbReference>
<reference evidence="1 2" key="1">
    <citation type="journal article" date="2017" name="Antonie Van Leeuwenhoek">
        <title>Rhizobium rhizosphaerae sp. nov., a novel species isolated from rice rhizosphere.</title>
        <authorList>
            <person name="Zhao J.J."/>
            <person name="Zhang J."/>
            <person name="Zhang R.J."/>
            <person name="Zhang C.W."/>
            <person name="Yin H.Q."/>
            <person name="Zhang X.X."/>
        </authorList>
    </citation>
    <scope>NUCLEOTIDE SEQUENCE [LARGE SCALE GENOMIC DNA]</scope>
    <source>
        <strain evidence="1 2">BSs20135</strain>
    </source>
</reference>
<dbReference type="PANTHER" id="PTHR38834">
    <property type="entry name" value="PERIPLASMIC SUBSTRATE BINDING PROTEIN FAMILY 3"/>
    <property type="match status" value="1"/>
</dbReference>
<dbReference type="SUPFAM" id="SSF53850">
    <property type="entry name" value="Periplasmic binding protein-like II"/>
    <property type="match status" value="1"/>
</dbReference>
<evidence type="ECO:0000313" key="1">
    <source>
        <dbReference type="EMBL" id="GAC18401.1"/>
    </source>
</evidence>
<dbReference type="eggNOG" id="COG0834">
    <property type="taxonomic scope" value="Bacteria"/>
</dbReference>